<dbReference type="HOGENOM" id="CLU_1381162_0_0_1"/>
<feature type="domain" description="Tsg C-terminal" evidence="1">
    <location>
        <begin position="73"/>
        <end position="135"/>
    </location>
</feature>
<dbReference type="GO" id="GO:0030510">
    <property type="term" value="P:regulation of BMP signaling pathway"/>
    <property type="evidence" value="ECO:0007669"/>
    <property type="project" value="TreeGrafter"/>
</dbReference>
<keyword evidence="3" id="KW-1185">Reference proteome</keyword>
<sequence>MCKKCLDKHYTECCPCVDMCPTETARNVTESEISEFHGNAAIFDALAKMPDNSLYLTYTNGELIPADRMIEYDEVNDKNCTVLFWNTCMTNKKCEAACENMGAKSSRWFLDGCCQCIGENCIPSGISESKCASCPYDEEEMNETGFDYDTFDEDDLQFGEGTEMMSVKSEVGELPESPVNFTSFVDFYDKMLTIHEIP</sequence>
<reference evidence="2" key="2">
    <citation type="submission" date="2015-06" db="UniProtKB">
        <authorList>
            <consortium name="EnsemblMetazoa"/>
        </authorList>
    </citation>
    <scope>IDENTIFICATION</scope>
</reference>
<dbReference type="Pfam" id="PF04668">
    <property type="entry name" value="Tsg"/>
    <property type="match status" value="1"/>
</dbReference>
<dbReference type="EMBL" id="CAQQ02172040">
    <property type="status" value="NOT_ANNOTATED_CDS"/>
    <property type="molecule type" value="Genomic_DNA"/>
</dbReference>
<dbReference type="InterPro" id="IPR006761">
    <property type="entry name" value="Tsg"/>
</dbReference>
<protein>
    <recommendedName>
        <fullName evidence="1">Tsg C-terminal domain-containing protein</fullName>
    </recommendedName>
</protein>
<reference evidence="3" key="1">
    <citation type="submission" date="2013-02" db="EMBL/GenBank/DDBJ databases">
        <authorList>
            <person name="Hughes D."/>
        </authorList>
    </citation>
    <scope>NUCLEOTIDE SEQUENCE</scope>
    <source>
        <strain>Durham</strain>
        <strain evidence="3">NC isolate 2 -- Noor lab</strain>
    </source>
</reference>
<dbReference type="STRING" id="36166.T1H300"/>
<proteinExistence type="predicted"/>
<name>T1H300_MEGSC</name>
<dbReference type="EnsemblMetazoa" id="MESCA010608-RA">
    <property type="protein sequence ID" value="MESCA010608-PA"/>
    <property type="gene ID" value="MESCA010608"/>
</dbReference>
<dbReference type="Proteomes" id="UP000015102">
    <property type="component" value="Unassembled WGS sequence"/>
</dbReference>
<dbReference type="GO" id="GO:0005615">
    <property type="term" value="C:extracellular space"/>
    <property type="evidence" value="ECO:0007669"/>
    <property type="project" value="TreeGrafter"/>
</dbReference>
<dbReference type="InterPro" id="IPR057726">
    <property type="entry name" value="Tsg_C"/>
</dbReference>
<dbReference type="PANTHER" id="PTHR12312:SF16">
    <property type="entry name" value="TWISTED GASTRULATION PROTEIN HOMOLOG 1-A-RELATED"/>
    <property type="match status" value="1"/>
</dbReference>
<dbReference type="PANTHER" id="PTHR12312">
    <property type="entry name" value="TWISTED GASTRULATION PROTEIN HOMOLOG 1-A-RELATED"/>
    <property type="match status" value="1"/>
</dbReference>
<dbReference type="AlphaFoldDB" id="T1H300"/>
<evidence type="ECO:0000313" key="2">
    <source>
        <dbReference type="EnsemblMetazoa" id="MESCA010608-PA"/>
    </source>
</evidence>
<accession>T1H300</accession>
<evidence type="ECO:0000313" key="3">
    <source>
        <dbReference type="Proteomes" id="UP000015102"/>
    </source>
</evidence>
<evidence type="ECO:0000259" key="1">
    <source>
        <dbReference type="Pfam" id="PF04668"/>
    </source>
</evidence>
<organism evidence="2 3">
    <name type="scientific">Megaselia scalaris</name>
    <name type="common">Humpbacked fly</name>
    <name type="synonym">Phora scalaris</name>
    <dbReference type="NCBI Taxonomy" id="36166"/>
    <lineage>
        <taxon>Eukaryota</taxon>
        <taxon>Metazoa</taxon>
        <taxon>Ecdysozoa</taxon>
        <taxon>Arthropoda</taxon>
        <taxon>Hexapoda</taxon>
        <taxon>Insecta</taxon>
        <taxon>Pterygota</taxon>
        <taxon>Neoptera</taxon>
        <taxon>Endopterygota</taxon>
        <taxon>Diptera</taxon>
        <taxon>Brachycera</taxon>
        <taxon>Muscomorpha</taxon>
        <taxon>Platypezoidea</taxon>
        <taxon>Phoridae</taxon>
        <taxon>Megaseliini</taxon>
        <taxon>Megaselia</taxon>
    </lineage>
</organism>